<proteinExistence type="predicted"/>
<organism evidence="2 3">
    <name type="scientific">Massilia yuzhufengensis</name>
    <dbReference type="NCBI Taxonomy" id="1164594"/>
    <lineage>
        <taxon>Bacteria</taxon>
        <taxon>Pseudomonadati</taxon>
        <taxon>Pseudomonadota</taxon>
        <taxon>Betaproteobacteria</taxon>
        <taxon>Burkholderiales</taxon>
        <taxon>Oxalobacteraceae</taxon>
        <taxon>Telluria group</taxon>
        <taxon>Massilia</taxon>
    </lineage>
</organism>
<evidence type="ECO:0000313" key="2">
    <source>
        <dbReference type="EMBL" id="SFD73192.1"/>
    </source>
</evidence>
<dbReference type="EMBL" id="FOLD01000035">
    <property type="protein sequence ID" value="SFD73192.1"/>
    <property type="molecule type" value="Genomic_DNA"/>
</dbReference>
<gene>
    <name evidence="2" type="ORF">SAMN05216204_13511</name>
</gene>
<dbReference type="Proteomes" id="UP000198639">
    <property type="component" value="Unassembled WGS sequence"/>
</dbReference>
<evidence type="ECO:0000256" key="1">
    <source>
        <dbReference type="SAM" id="SignalP"/>
    </source>
</evidence>
<dbReference type="InterPro" id="IPR021733">
    <property type="entry name" value="DUF3304"/>
</dbReference>
<feature type="signal peptide" evidence="1">
    <location>
        <begin position="1"/>
        <end position="24"/>
    </location>
</feature>
<accession>A0A1I1UQT4</accession>
<evidence type="ECO:0008006" key="4">
    <source>
        <dbReference type="Google" id="ProtNLM"/>
    </source>
</evidence>
<name>A0A1I1UQT4_9BURK</name>
<keyword evidence="1" id="KW-0732">Signal</keyword>
<dbReference type="AlphaFoldDB" id="A0A1I1UQT4"/>
<keyword evidence="3" id="KW-1185">Reference proteome</keyword>
<feature type="chain" id="PRO_5011560598" description="DUF3304 domain-containing protein" evidence="1">
    <location>
        <begin position="25"/>
        <end position="252"/>
    </location>
</feature>
<dbReference type="STRING" id="1164594.SAMN05216204_13511"/>
<dbReference type="Pfam" id="PF11745">
    <property type="entry name" value="DUF3304"/>
    <property type="match status" value="1"/>
</dbReference>
<reference evidence="3" key="1">
    <citation type="submission" date="2016-10" db="EMBL/GenBank/DDBJ databases">
        <authorList>
            <person name="Varghese N."/>
            <person name="Submissions S."/>
        </authorList>
    </citation>
    <scope>NUCLEOTIDE SEQUENCE [LARGE SCALE GENOMIC DNA]</scope>
    <source>
        <strain evidence="3">CGMCC 1.12041</strain>
    </source>
</reference>
<protein>
    <recommendedName>
        <fullName evidence="4">DUF3304 domain-containing protein</fullName>
    </recommendedName>
</protein>
<sequence>MPKSMLNRAAPVLMFLLIETGLSACGRPTTVDVSLHGVNYSEEPFSYSVKDPTLADQRGAGGELIDPFAAGGTTCCATLPKTWRPGIKLQVNTTHWLEKRPDGELPEIKGTHLVEVPRYPDGKPGELWVLRAADGGISVVSSDFQPDHLNWPGTVKGWPVPSLKYRRERWKIILNHELTGIYGALSLLYELETDPKGRARVAWEFAEEHERESIKGFSGPDDPKYLVFLRKDYNEYFENSRNRVRQVMEEQP</sequence>
<evidence type="ECO:0000313" key="3">
    <source>
        <dbReference type="Proteomes" id="UP000198639"/>
    </source>
</evidence>